<keyword evidence="2" id="KW-1133">Transmembrane helix</keyword>
<reference evidence="4 5" key="1">
    <citation type="submission" date="2021-04" db="EMBL/GenBank/DDBJ databases">
        <title>Complete genome sequence of a novel Streptococcus species.</title>
        <authorList>
            <person name="Teng J.L.L."/>
        </authorList>
    </citation>
    <scope>NUCLEOTIDE SEQUENCE [LARGE SCALE GENOMIC DNA]</scope>
    <source>
        <strain evidence="4 5">HKU75</strain>
    </source>
</reference>
<keyword evidence="2" id="KW-0812">Transmembrane</keyword>
<feature type="domain" description="GP-PDE" evidence="3">
    <location>
        <begin position="87"/>
        <end position="333"/>
    </location>
</feature>
<dbReference type="InterPro" id="IPR030395">
    <property type="entry name" value="GP_PDE_dom"/>
</dbReference>
<dbReference type="Proteomes" id="UP000677616">
    <property type="component" value="Chromosome"/>
</dbReference>
<dbReference type="PROSITE" id="PS51704">
    <property type="entry name" value="GP_PDE"/>
    <property type="match status" value="1"/>
</dbReference>
<evidence type="ECO:0000256" key="2">
    <source>
        <dbReference type="SAM" id="Phobius"/>
    </source>
</evidence>
<evidence type="ECO:0000313" key="5">
    <source>
        <dbReference type="Proteomes" id="UP000677616"/>
    </source>
</evidence>
<feature type="transmembrane region" description="Helical" evidence="2">
    <location>
        <begin position="399"/>
        <end position="420"/>
    </location>
</feature>
<keyword evidence="1" id="KW-0175">Coiled coil</keyword>
<evidence type="ECO:0000313" key="4">
    <source>
        <dbReference type="EMBL" id="QUE53579.1"/>
    </source>
</evidence>
<dbReference type="Pfam" id="PF03009">
    <property type="entry name" value="GDPD"/>
    <property type="match status" value="1"/>
</dbReference>
<proteinExistence type="predicted"/>
<protein>
    <recommendedName>
        <fullName evidence="3">GP-PDE domain-containing protein</fullName>
    </recommendedName>
</protein>
<accession>A0ABX7YJP6</accession>
<evidence type="ECO:0000259" key="3">
    <source>
        <dbReference type="PROSITE" id="PS51704"/>
    </source>
</evidence>
<dbReference type="SUPFAM" id="SSF51695">
    <property type="entry name" value="PLC-like phosphodiesterases"/>
    <property type="match status" value="1"/>
</dbReference>
<feature type="coiled-coil region" evidence="1">
    <location>
        <begin position="28"/>
        <end position="69"/>
    </location>
</feature>
<keyword evidence="2" id="KW-0472">Membrane</keyword>
<dbReference type="PANTHER" id="PTHR46211">
    <property type="entry name" value="GLYCEROPHOSPHORYL DIESTER PHOSPHODIESTERASE"/>
    <property type="match status" value="1"/>
</dbReference>
<dbReference type="RefSeq" id="WP_212569752.1">
    <property type="nucleotide sequence ID" value="NZ_CP073084.1"/>
</dbReference>
<name>A0ABX7YJP6_9STRE</name>
<evidence type="ECO:0000256" key="1">
    <source>
        <dbReference type="SAM" id="Coils"/>
    </source>
</evidence>
<keyword evidence="5" id="KW-1185">Reference proteome</keyword>
<sequence>MGKRIIGCLLLVVAIAGLFIRHTMLSTMTTLKKEQEKFQQQLTTTQDDIQALAGEISKENQTIADLTTQESRLIEEKTSLEGKILYPVMVSHRGYNDIAPEESEISYKKAVEDGFTHLEGDIHLTLDGVAVLHHDETINRIARNPDGSRLARTLKISEHTYEELRQYDYGIYKGAEYRGTELLTFDRFIALAKELGVEMLHVELKQDLNADQKKALYEITQKYGMAEKTGWATFYWEEFADFDLFAPEAQLEVLAGTFRPNLIETLQALSNGKRKIIASVGPGVSADNIVSITAAGFDVYVWTVDKASDLAYYGNLAIKAVITNKSSSLEDLLKAEPRARMQVVTSELQQVTTSRSTAQATVYTLQVKQFKQNKRADDFKDKIATRKADIKQMKQHIQVILWASGAGAALGLLLFSLSFLKKKEKANEESVS</sequence>
<organism evidence="4 5">
    <name type="scientific">Streptococcus oriscaviae</name>
    <dbReference type="NCBI Taxonomy" id="2781599"/>
    <lineage>
        <taxon>Bacteria</taxon>
        <taxon>Bacillati</taxon>
        <taxon>Bacillota</taxon>
        <taxon>Bacilli</taxon>
        <taxon>Lactobacillales</taxon>
        <taxon>Streptococcaceae</taxon>
        <taxon>Streptococcus</taxon>
    </lineage>
</organism>
<dbReference type="InterPro" id="IPR017946">
    <property type="entry name" value="PLC-like_Pdiesterase_TIM-brl"/>
</dbReference>
<gene>
    <name evidence="4" type="ORF">INT76_06865</name>
</gene>
<dbReference type="Gene3D" id="3.20.20.190">
    <property type="entry name" value="Phosphatidylinositol (PI) phosphodiesterase"/>
    <property type="match status" value="1"/>
</dbReference>
<dbReference type="PANTHER" id="PTHR46211:SF1">
    <property type="entry name" value="GLYCEROPHOSPHODIESTER PHOSPHODIESTERASE, CYTOPLASMIC"/>
    <property type="match status" value="1"/>
</dbReference>
<dbReference type="EMBL" id="CP073084">
    <property type="protein sequence ID" value="QUE53579.1"/>
    <property type="molecule type" value="Genomic_DNA"/>
</dbReference>